<name>A0ACB9D4W8_9ASTR</name>
<evidence type="ECO:0000313" key="2">
    <source>
        <dbReference type="Proteomes" id="UP001056120"/>
    </source>
</evidence>
<sequence length="106" mass="12012">MVLPQSEKEKSGSGMKNGVDFDHLDLYPAIRRGEESRPAADHEKPQRKPGNGREGPLNHIEAERQRREKLNQKFYALRAIIPNVSKMDKASLLGDAISYINDLRSK</sequence>
<accession>A0ACB9D4W8</accession>
<organism evidence="1 2">
    <name type="scientific">Smallanthus sonchifolius</name>
    <dbReference type="NCBI Taxonomy" id="185202"/>
    <lineage>
        <taxon>Eukaryota</taxon>
        <taxon>Viridiplantae</taxon>
        <taxon>Streptophyta</taxon>
        <taxon>Embryophyta</taxon>
        <taxon>Tracheophyta</taxon>
        <taxon>Spermatophyta</taxon>
        <taxon>Magnoliopsida</taxon>
        <taxon>eudicotyledons</taxon>
        <taxon>Gunneridae</taxon>
        <taxon>Pentapetalae</taxon>
        <taxon>asterids</taxon>
        <taxon>campanulids</taxon>
        <taxon>Asterales</taxon>
        <taxon>Asteraceae</taxon>
        <taxon>Asteroideae</taxon>
        <taxon>Heliantheae alliance</taxon>
        <taxon>Millerieae</taxon>
        <taxon>Smallanthus</taxon>
    </lineage>
</organism>
<dbReference type="Proteomes" id="UP001056120">
    <property type="component" value="Linkage Group LG20"/>
</dbReference>
<dbReference type="EMBL" id="CM042037">
    <property type="protein sequence ID" value="KAI3741570.1"/>
    <property type="molecule type" value="Genomic_DNA"/>
</dbReference>
<keyword evidence="2" id="KW-1185">Reference proteome</keyword>
<protein>
    <submittedName>
        <fullName evidence="1">Uncharacterized protein</fullName>
    </submittedName>
</protein>
<evidence type="ECO:0000313" key="1">
    <source>
        <dbReference type="EMBL" id="KAI3741570.1"/>
    </source>
</evidence>
<gene>
    <name evidence="1" type="ORF">L1987_59244</name>
</gene>
<proteinExistence type="predicted"/>
<comment type="caution">
    <text evidence="1">The sequence shown here is derived from an EMBL/GenBank/DDBJ whole genome shotgun (WGS) entry which is preliminary data.</text>
</comment>
<reference evidence="2" key="1">
    <citation type="journal article" date="2022" name="Mol. Ecol. Resour.">
        <title>The genomes of chicory, endive, great burdock and yacon provide insights into Asteraceae palaeo-polyploidization history and plant inulin production.</title>
        <authorList>
            <person name="Fan W."/>
            <person name="Wang S."/>
            <person name="Wang H."/>
            <person name="Wang A."/>
            <person name="Jiang F."/>
            <person name="Liu H."/>
            <person name="Zhao H."/>
            <person name="Xu D."/>
            <person name="Zhang Y."/>
        </authorList>
    </citation>
    <scope>NUCLEOTIDE SEQUENCE [LARGE SCALE GENOMIC DNA]</scope>
    <source>
        <strain evidence="2">cv. Yunnan</strain>
    </source>
</reference>
<reference evidence="1 2" key="2">
    <citation type="journal article" date="2022" name="Mol. Ecol. Resour.">
        <title>The genomes of chicory, endive, great burdock and yacon provide insights into Asteraceae paleo-polyploidization history and plant inulin production.</title>
        <authorList>
            <person name="Fan W."/>
            <person name="Wang S."/>
            <person name="Wang H."/>
            <person name="Wang A."/>
            <person name="Jiang F."/>
            <person name="Liu H."/>
            <person name="Zhao H."/>
            <person name="Xu D."/>
            <person name="Zhang Y."/>
        </authorList>
    </citation>
    <scope>NUCLEOTIDE SEQUENCE [LARGE SCALE GENOMIC DNA]</scope>
    <source>
        <strain evidence="2">cv. Yunnan</strain>
        <tissue evidence="1">Leaves</tissue>
    </source>
</reference>